<keyword evidence="3" id="KW-1185">Reference proteome</keyword>
<organism evidence="2 3">
    <name type="scientific">Pseudovibrio exalbescens</name>
    <dbReference type="NCBI Taxonomy" id="197461"/>
    <lineage>
        <taxon>Bacteria</taxon>
        <taxon>Pseudomonadati</taxon>
        <taxon>Pseudomonadota</taxon>
        <taxon>Alphaproteobacteria</taxon>
        <taxon>Hyphomicrobiales</taxon>
        <taxon>Stappiaceae</taxon>
        <taxon>Pseudovibrio</taxon>
    </lineage>
</organism>
<gene>
    <name evidence="2" type="ORF">A3843_16765</name>
</gene>
<evidence type="ECO:0008006" key="4">
    <source>
        <dbReference type="Google" id="ProtNLM"/>
    </source>
</evidence>
<dbReference type="EMBL" id="LVVZ01000032">
    <property type="protein sequence ID" value="OKL42820.1"/>
    <property type="molecule type" value="Genomic_DNA"/>
</dbReference>
<evidence type="ECO:0000256" key="1">
    <source>
        <dbReference type="SAM" id="MobiDB-lite"/>
    </source>
</evidence>
<dbReference type="InterPro" id="IPR036465">
    <property type="entry name" value="vWFA_dom_sf"/>
</dbReference>
<dbReference type="Proteomes" id="UP000185783">
    <property type="component" value="Unassembled WGS sequence"/>
</dbReference>
<dbReference type="SUPFAM" id="SSF53300">
    <property type="entry name" value="vWA-like"/>
    <property type="match status" value="1"/>
</dbReference>
<dbReference type="STRING" id="197461.A3843_16765"/>
<dbReference type="RefSeq" id="WP_028481888.1">
    <property type="nucleotide sequence ID" value="NZ_LVVZ01000032.1"/>
</dbReference>
<feature type="compositionally biased region" description="Basic and acidic residues" evidence="1">
    <location>
        <begin position="1"/>
        <end position="13"/>
    </location>
</feature>
<protein>
    <recommendedName>
        <fullName evidence="4">VWA domain-containing protein</fullName>
    </recommendedName>
</protein>
<proteinExistence type="predicted"/>
<comment type="caution">
    <text evidence="2">The sequence shown here is derived from an EMBL/GenBank/DDBJ whole genome shotgun (WGS) entry which is preliminary data.</text>
</comment>
<reference evidence="2 3" key="1">
    <citation type="submission" date="2016-03" db="EMBL/GenBank/DDBJ databases">
        <title>Genome sequence of Nesiotobacter sp. nov., a moderately halophilic alphaproteobacterium isolated from the Yellow Sea, China.</title>
        <authorList>
            <person name="Zhang G."/>
            <person name="Zhang R."/>
        </authorList>
    </citation>
    <scope>NUCLEOTIDE SEQUENCE [LARGE SCALE GENOMIC DNA]</scope>
    <source>
        <strain evidence="2 3">WB1-6</strain>
    </source>
</reference>
<evidence type="ECO:0000313" key="3">
    <source>
        <dbReference type="Proteomes" id="UP000185783"/>
    </source>
</evidence>
<name>A0A1U7JDJ1_9HYPH</name>
<accession>A0A1U7JDJ1</accession>
<sequence>MKDKQDALLKRNDLPGTSSSSQDIQEFLKAARGIGAPKTAGDHGRLVFALDATMSRQLTWDQACHLQAEMFHEAGKVGGLDVQLVYFRGFGECRASKWAGDAGQLASMMGRIHCQGGRTQIKKVLKHTIAETRKKKVQALIYIGDCMEEEPDILCDQAGELGLLGVPAFMFQEGNDPLAEHTFREVARLTKGVYHRFDRQSAERLRQLLGAVAAYSAGGRVALEKLSSGGHKGAQLLIGDMR</sequence>
<evidence type="ECO:0000313" key="2">
    <source>
        <dbReference type="EMBL" id="OKL42820.1"/>
    </source>
</evidence>
<feature type="region of interest" description="Disordered" evidence="1">
    <location>
        <begin position="1"/>
        <end position="22"/>
    </location>
</feature>
<dbReference type="AlphaFoldDB" id="A0A1U7JDJ1"/>